<evidence type="ECO:0000256" key="1">
    <source>
        <dbReference type="SAM" id="MobiDB-lite"/>
    </source>
</evidence>
<organism evidence="2 3">
    <name type="scientific">Colletotrichum cuscutae</name>
    <dbReference type="NCBI Taxonomy" id="1209917"/>
    <lineage>
        <taxon>Eukaryota</taxon>
        <taxon>Fungi</taxon>
        <taxon>Dikarya</taxon>
        <taxon>Ascomycota</taxon>
        <taxon>Pezizomycotina</taxon>
        <taxon>Sordariomycetes</taxon>
        <taxon>Hypocreomycetidae</taxon>
        <taxon>Glomerellales</taxon>
        <taxon>Glomerellaceae</taxon>
        <taxon>Colletotrichum</taxon>
        <taxon>Colletotrichum acutatum species complex</taxon>
    </lineage>
</organism>
<comment type="caution">
    <text evidence="2">The sequence shown here is derived from an EMBL/GenBank/DDBJ whole genome shotgun (WGS) entry which is preliminary data.</text>
</comment>
<evidence type="ECO:0000313" key="3">
    <source>
        <dbReference type="Proteomes" id="UP001239213"/>
    </source>
</evidence>
<evidence type="ECO:0000313" key="2">
    <source>
        <dbReference type="EMBL" id="KAK1452377.1"/>
    </source>
</evidence>
<gene>
    <name evidence="2" type="ORF">CCUS01_10868</name>
</gene>
<protein>
    <submittedName>
        <fullName evidence="2">Uncharacterized protein</fullName>
    </submittedName>
</protein>
<name>A0AAI9U8M9_9PEZI</name>
<dbReference type="Proteomes" id="UP001239213">
    <property type="component" value="Unassembled WGS sequence"/>
</dbReference>
<reference evidence="2" key="1">
    <citation type="submission" date="2016-11" db="EMBL/GenBank/DDBJ databases">
        <title>The genome sequence of Colletotrichum cuscutae.</title>
        <authorList>
            <person name="Baroncelli R."/>
        </authorList>
    </citation>
    <scope>NUCLEOTIDE SEQUENCE</scope>
    <source>
        <strain evidence="2">IMI 304802</strain>
    </source>
</reference>
<keyword evidence="3" id="KW-1185">Reference proteome</keyword>
<feature type="compositionally biased region" description="Polar residues" evidence="1">
    <location>
        <begin position="1"/>
        <end position="12"/>
    </location>
</feature>
<proteinExistence type="predicted"/>
<feature type="region of interest" description="Disordered" evidence="1">
    <location>
        <begin position="1"/>
        <end position="20"/>
    </location>
</feature>
<dbReference type="AlphaFoldDB" id="A0AAI9U8M9"/>
<sequence length="103" mass="10755">MTTGRINQVTIVSPSGPSAPRAAAEEIVLQVERATVPGDGARTAEAACRLGRLAPPWLPASHPSFPRAPFAAPGVARGPREERLAPPLQLFSVRGGRLSPDAQ</sequence>
<dbReference type="EMBL" id="MPDP01000298">
    <property type="protein sequence ID" value="KAK1452377.1"/>
    <property type="molecule type" value="Genomic_DNA"/>
</dbReference>
<accession>A0AAI9U8M9</accession>